<feature type="compositionally biased region" description="Basic and acidic residues" evidence="1">
    <location>
        <begin position="512"/>
        <end position="530"/>
    </location>
</feature>
<dbReference type="EMBL" id="QGKY02000094">
    <property type="protein sequence ID" value="KAF2605130.1"/>
    <property type="molecule type" value="Genomic_DNA"/>
</dbReference>
<dbReference type="Gene3D" id="2.40.70.10">
    <property type="entry name" value="Acid Proteases"/>
    <property type="match status" value="1"/>
</dbReference>
<feature type="compositionally biased region" description="Basic and acidic residues" evidence="1">
    <location>
        <begin position="616"/>
        <end position="625"/>
    </location>
</feature>
<evidence type="ECO:0000256" key="1">
    <source>
        <dbReference type="SAM" id="MobiDB-lite"/>
    </source>
</evidence>
<feature type="compositionally biased region" description="Basic and acidic residues" evidence="1">
    <location>
        <begin position="81"/>
        <end position="98"/>
    </location>
</feature>
<feature type="region of interest" description="Disordered" evidence="1">
    <location>
        <begin position="587"/>
        <end position="625"/>
    </location>
</feature>
<feature type="region of interest" description="Disordered" evidence="1">
    <location>
        <begin position="349"/>
        <end position="432"/>
    </location>
</feature>
<feature type="compositionally biased region" description="Basic and acidic residues" evidence="1">
    <location>
        <begin position="105"/>
        <end position="125"/>
    </location>
</feature>
<dbReference type="CDD" id="cd00303">
    <property type="entry name" value="retropepsin_like"/>
    <property type="match status" value="1"/>
</dbReference>
<feature type="compositionally biased region" description="Basic and acidic residues" evidence="1">
    <location>
        <begin position="349"/>
        <end position="381"/>
    </location>
</feature>
<evidence type="ECO:0008006" key="3">
    <source>
        <dbReference type="Google" id="ProtNLM"/>
    </source>
</evidence>
<feature type="region of interest" description="Disordered" evidence="1">
    <location>
        <begin position="512"/>
        <end position="553"/>
    </location>
</feature>
<proteinExistence type="predicted"/>
<accession>A0A8S9LAF3</accession>
<name>A0A8S9LAF3_BRACR</name>
<dbReference type="InterPro" id="IPR021109">
    <property type="entry name" value="Peptidase_aspartic_dom_sf"/>
</dbReference>
<dbReference type="PANTHER" id="PTHR33240:SF8">
    <property type="entry name" value="OS03G0439900 PROTEIN"/>
    <property type="match status" value="1"/>
</dbReference>
<feature type="region of interest" description="Disordered" evidence="1">
    <location>
        <begin position="1"/>
        <end position="29"/>
    </location>
</feature>
<protein>
    <recommendedName>
        <fullName evidence="3">Retrotransposon gag domain-containing protein</fullName>
    </recommendedName>
</protein>
<dbReference type="PANTHER" id="PTHR33240">
    <property type="entry name" value="OS08G0508500 PROTEIN"/>
    <property type="match status" value="1"/>
</dbReference>
<reference evidence="2" key="1">
    <citation type="submission" date="2019-12" db="EMBL/GenBank/DDBJ databases">
        <title>Genome sequencing and annotation of Brassica cretica.</title>
        <authorList>
            <person name="Studholme D.J."/>
            <person name="Sarris P.F."/>
        </authorList>
    </citation>
    <scope>NUCLEOTIDE SEQUENCE</scope>
    <source>
        <strain evidence="2">PFS-102/07</strain>
        <tissue evidence="2">Leaf</tissue>
    </source>
</reference>
<organism evidence="2">
    <name type="scientific">Brassica cretica</name>
    <name type="common">Mustard</name>
    <dbReference type="NCBI Taxonomy" id="69181"/>
    <lineage>
        <taxon>Eukaryota</taxon>
        <taxon>Viridiplantae</taxon>
        <taxon>Streptophyta</taxon>
        <taxon>Embryophyta</taxon>
        <taxon>Tracheophyta</taxon>
        <taxon>Spermatophyta</taxon>
        <taxon>Magnoliopsida</taxon>
        <taxon>eudicotyledons</taxon>
        <taxon>Gunneridae</taxon>
        <taxon>Pentapetalae</taxon>
        <taxon>rosids</taxon>
        <taxon>malvids</taxon>
        <taxon>Brassicales</taxon>
        <taxon>Brassicaceae</taxon>
        <taxon>Brassiceae</taxon>
        <taxon>Brassica</taxon>
    </lineage>
</organism>
<feature type="region of interest" description="Disordered" evidence="1">
    <location>
        <begin position="81"/>
        <end position="131"/>
    </location>
</feature>
<comment type="caution">
    <text evidence="2">The sequence shown here is derived from an EMBL/GenBank/DDBJ whole genome shotgun (WGS) entry which is preliminary data.</text>
</comment>
<sequence length="625" mass="69838">MSTTREKTSRASTTTLSIPNKEKTSENTWIRNPYKDNSYFEFHQTKGHSTTNCKVLGSRLAAKLLAGDLSKVTSIKDLILDSDRPPRTDKESLERDPRANQSGEKCGRKQDDHGDNSSTKSDSHQTKGHSTTNCKVFGARLAAKLLAGDLSKTYGRKAETSSNWTTRSLTDIAPNETIVFEEEETVGLDKSHCDPLVIDLVIRDLEVGRILIDTGSTVNVIFRDTLRRMNIELGEIIPEPNPLTSFLGTTSMTLGSIKLPVMAKEVTKIVDFAVVDNPAIYNVIMGTPWINAMKAVPSTYDLSIKFPTPNGTTTKGHSTTNCKVLSARLAAKLLAGDLSKVTSIKDLILDSDRPPRTDKESPERDARANQSGEKRGRRQDDLGDNNIIQTHGPSATLKIARRLAPTDKPKILSQKYNPQKTPTKKKSSRNDKYVHHEGEDIQGEHNYTINSEQGKTSGNTWSRNQYKDNSYCEFHQTKGHSTTNCKVLGARLAAKLLAGDLSKVTSIKDLILDSDRPPRTDKESPERDARANQSGKKRGRRQDDLGDNSTRRRINMIIGESQFYREFVSSIKAYERKAETKYSRRFHKERFGITRPGNGSEQRRDPGVHRPTSGKPDLRNGRRFN</sequence>
<evidence type="ECO:0000313" key="2">
    <source>
        <dbReference type="EMBL" id="KAF2605130.1"/>
    </source>
</evidence>
<gene>
    <name evidence="2" type="ORF">F2Q70_00026928</name>
</gene>
<dbReference type="AlphaFoldDB" id="A0A8S9LAF3"/>